<keyword evidence="4" id="KW-1185">Reference proteome</keyword>
<dbReference type="AlphaFoldDB" id="A0A0C4DQM0"/>
<dbReference type="EMBL" id="GL876967">
    <property type="protein sequence ID" value="KLU83097.1"/>
    <property type="molecule type" value="Genomic_DNA"/>
</dbReference>
<evidence type="ECO:0000313" key="2">
    <source>
        <dbReference type="EMBL" id="KLU83097.1"/>
    </source>
</evidence>
<reference evidence="3" key="4">
    <citation type="journal article" date="2015" name="G3 (Bethesda)">
        <title>Genome sequences of three phytopathogenic species of the Magnaporthaceae family of fungi.</title>
        <authorList>
            <person name="Okagaki L.H."/>
            <person name="Nunes C.C."/>
            <person name="Sailsbery J."/>
            <person name="Clay B."/>
            <person name="Brown D."/>
            <person name="John T."/>
            <person name="Oh Y."/>
            <person name="Young N."/>
            <person name="Fitzgerald M."/>
            <person name="Haas B.J."/>
            <person name="Zeng Q."/>
            <person name="Young S."/>
            <person name="Adiconis X."/>
            <person name="Fan L."/>
            <person name="Levin J.Z."/>
            <person name="Mitchell T.K."/>
            <person name="Okubara P.A."/>
            <person name="Farman M.L."/>
            <person name="Kohn L.M."/>
            <person name="Birren B."/>
            <person name="Ma L.-J."/>
            <person name="Dean R.A."/>
        </authorList>
    </citation>
    <scope>NUCLEOTIDE SEQUENCE</scope>
    <source>
        <strain evidence="3">ATCC 64411 / 73-15</strain>
    </source>
</reference>
<gene>
    <name evidence="2" type="ORF">MAPG_02164</name>
</gene>
<dbReference type="VEuPathDB" id="FungiDB:MAPG_02164"/>
<reference evidence="4" key="2">
    <citation type="submission" date="2010-05" db="EMBL/GenBank/DDBJ databases">
        <title>The genome sequence of Magnaporthe poae strain ATCC 64411.</title>
        <authorList>
            <person name="Ma L.-J."/>
            <person name="Dead R."/>
            <person name="Young S."/>
            <person name="Zeng Q."/>
            <person name="Koehrsen M."/>
            <person name="Alvarado L."/>
            <person name="Berlin A."/>
            <person name="Chapman S.B."/>
            <person name="Chen Z."/>
            <person name="Freedman E."/>
            <person name="Gellesch M."/>
            <person name="Goldberg J."/>
            <person name="Griggs A."/>
            <person name="Gujja S."/>
            <person name="Heilman E.R."/>
            <person name="Heiman D."/>
            <person name="Hepburn T."/>
            <person name="Howarth C."/>
            <person name="Jen D."/>
            <person name="Larson L."/>
            <person name="Mehta T."/>
            <person name="Neiman D."/>
            <person name="Pearson M."/>
            <person name="Roberts A."/>
            <person name="Saif S."/>
            <person name="Shea T."/>
            <person name="Shenoy N."/>
            <person name="Sisk P."/>
            <person name="Stolte C."/>
            <person name="Sykes S."/>
            <person name="Walk T."/>
            <person name="White J."/>
            <person name="Yandava C."/>
            <person name="Haas B."/>
            <person name="Nusbaum C."/>
            <person name="Birren B."/>
        </authorList>
    </citation>
    <scope>NUCLEOTIDE SEQUENCE [LARGE SCALE GENOMIC DNA]</scope>
    <source>
        <strain evidence="4">ATCC 64411 / 73-15</strain>
    </source>
</reference>
<name>A0A0C4DQM0_MAGP6</name>
<evidence type="ECO:0000313" key="3">
    <source>
        <dbReference type="EnsemblFungi" id="MAPG_02164T0"/>
    </source>
</evidence>
<evidence type="ECO:0000256" key="1">
    <source>
        <dbReference type="SAM" id="MobiDB-lite"/>
    </source>
</evidence>
<feature type="compositionally biased region" description="Basic and acidic residues" evidence="1">
    <location>
        <begin position="71"/>
        <end position="80"/>
    </location>
</feature>
<reference evidence="3" key="5">
    <citation type="submission" date="2015-06" db="UniProtKB">
        <authorList>
            <consortium name="EnsemblFungi"/>
        </authorList>
    </citation>
    <scope>IDENTIFICATION</scope>
    <source>
        <strain evidence="3">ATCC 64411</strain>
    </source>
</reference>
<feature type="region of interest" description="Disordered" evidence="1">
    <location>
        <begin position="42"/>
        <end position="80"/>
    </location>
</feature>
<dbReference type="Proteomes" id="UP000011715">
    <property type="component" value="Unassembled WGS sequence"/>
</dbReference>
<reference evidence="2" key="3">
    <citation type="submission" date="2011-03" db="EMBL/GenBank/DDBJ databases">
        <title>Annotation of Magnaporthe poae ATCC 64411.</title>
        <authorList>
            <person name="Ma L.-J."/>
            <person name="Dead R."/>
            <person name="Young S.K."/>
            <person name="Zeng Q."/>
            <person name="Gargeya S."/>
            <person name="Fitzgerald M."/>
            <person name="Haas B."/>
            <person name="Abouelleil A."/>
            <person name="Alvarado L."/>
            <person name="Arachchi H.M."/>
            <person name="Berlin A."/>
            <person name="Brown A."/>
            <person name="Chapman S.B."/>
            <person name="Chen Z."/>
            <person name="Dunbar C."/>
            <person name="Freedman E."/>
            <person name="Gearin G."/>
            <person name="Gellesch M."/>
            <person name="Goldberg J."/>
            <person name="Griggs A."/>
            <person name="Gujja S."/>
            <person name="Heiman D."/>
            <person name="Howarth C."/>
            <person name="Larson L."/>
            <person name="Lui A."/>
            <person name="MacDonald P.J.P."/>
            <person name="Mehta T."/>
            <person name="Montmayeur A."/>
            <person name="Murphy C."/>
            <person name="Neiman D."/>
            <person name="Pearson M."/>
            <person name="Priest M."/>
            <person name="Roberts A."/>
            <person name="Saif S."/>
            <person name="Shea T."/>
            <person name="Shenoy N."/>
            <person name="Sisk P."/>
            <person name="Stolte C."/>
            <person name="Sykes S."/>
            <person name="Yandava C."/>
            <person name="Wortman J."/>
            <person name="Nusbaum C."/>
            <person name="Birren B."/>
        </authorList>
    </citation>
    <scope>NUCLEOTIDE SEQUENCE</scope>
    <source>
        <strain evidence="2">ATCC 64411</strain>
    </source>
</reference>
<dbReference type="EMBL" id="ADBL01000547">
    <property type="status" value="NOT_ANNOTATED_CDS"/>
    <property type="molecule type" value="Genomic_DNA"/>
</dbReference>
<sequence>MPGALPPESSIVEGVSDAAYGTLPHARKWHEHVYKISIMQIPSSQAASDSPAHRSDKVPVPPSSSASSPRSQEESSHAEASRWQNIRYLGGWNLLPN</sequence>
<reference evidence="2" key="1">
    <citation type="submission" date="2010-05" db="EMBL/GenBank/DDBJ databases">
        <title>The Genome Sequence of Magnaporthe poae strain ATCC 64411.</title>
        <authorList>
            <consortium name="The Broad Institute Genome Sequencing Platform"/>
            <consortium name="Broad Institute Genome Sequencing Center for Infectious Disease"/>
            <person name="Ma L.-J."/>
            <person name="Dead R."/>
            <person name="Young S."/>
            <person name="Zeng Q."/>
            <person name="Koehrsen M."/>
            <person name="Alvarado L."/>
            <person name="Berlin A."/>
            <person name="Chapman S.B."/>
            <person name="Chen Z."/>
            <person name="Freedman E."/>
            <person name="Gellesch M."/>
            <person name="Goldberg J."/>
            <person name="Griggs A."/>
            <person name="Gujja S."/>
            <person name="Heilman E.R."/>
            <person name="Heiman D."/>
            <person name="Hepburn T."/>
            <person name="Howarth C."/>
            <person name="Jen D."/>
            <person name="Larson L."/>
            <person name="Mehta T."/>
            <person name="Neiman D."/>
            <person name="Pearson M."/>
            <person name="Roberts A."/>
            <person name="Saif S."/>
            <person name="Shea T."/>
            <person name="Shenoy N."/>
            <person name="Sisk P."/>
            <person name="Stolte C."/>
            <person name="Sykes S."/>
            <person name="Walk T."/>
            <person name="White J."/>
            <person name="Yandava C."/>
            <person name="Haas B."/>
            <person name="Nusbaum C."/>
            <person name="Birren B."/>
        </authorList>
    </citation>
    <scope>NUCLEOTIDE SEQUENCE</scope>
    <source>
        <strain evidence="2">ATCC 64411</strain>
    </source>
</reference>
<accession>A0A0C4DQM0</accession>
<dbReference type="EnsemblFungi" id="MAPG_02164T0">
    <property type="protein sequence ID" value="MAPG_02164T0"/>
    <property type="gene ID" value="MAPG_02164"/>
</dbReference>
<protein>
    <submittedName>
        <fullName evidence="2 3">Uncharacterized protein</fullName>
    </submittedName>
</protein>
<evidence type="ECO:0000313" key="4">
    <source>
        <dbReference type="Proteomes" id="UP000011715"/>
    </source>
</evidence>
<proteinExistence type="predicted"/>
<organism evidence="3 4">
    <name type="scientific">Magnaporthiopsis poae (strain ATCC 64411 / 73-15)</name>
    <name type="common">Kentucky bluegrass fungus</name>
    <name type="synonym">Magnaporthe poae</name>
    <dbReference type="NCBI Taxonomy" id="644358"/>
    <lineage>
        <taxon>Eukaryota</taxon>
        <taxon>Fungi</taxon>
        <taxon>Dikarya</taxon>
        <taxon>Ascomycota</taxon>
        <taxon>Pezizomycotina</taxon>
        <taxon>Sordariomycetes</taxon>
        <taxon>Sordariomycetidae</taxon>
        <taxon>Magnaporthales</taxon>
        <taxon>Magnaporthaceae</taxon>
        <taxon>Magnaporthiopsis</taxon>
    </lineage>
</organism>